<dbReference type="EMBL" id="CP000613">
    <property type="protein sequence ID" value="ACJ00088.1"/>
    <property type="molecule type" value="Genomic_DNA"/>
</dbReference>
<name>B6IV06_RHOCS</name>
<accession>B6IV06</accession>
<dbReference type="AlphaFoldDB" id="B6IV06"/>
<keyword evidence="3" id="KW-1185">Reference proteome</keyword>
<proteinExistence type="predicted"/>
<evidence type="ECO:0000313" key="2">
    <source>
        <dbReference type="EMBL" id="ACJ00088.1"/>
    </source>
</evidence>
<dbReference type="KEGG" id="rce:RC1_2713"/>
<organism evidence="2 3">
    <name type="scientific">Rhodospirillum centenum (strain ATCC 51521 / SW)</name>
    <dbReference type="NCBI Taxonomy" id="414684"/>
    <lineage>
        <taxon>Bacteria</taxon>
        <taxon>Pseudomonadati</taxon>
        <taxon>Pseudomonadota</taxon>
        <taxon>Alphaproteobacteria</taxon>
        <taxon>Rhodospirillales</taxon>
        <taxon>Rhodospirillaceae</taxon>
        <taxon>Rhodospirillum</taxon>
    </lineage>
</organism>
<feature type="region of interest" description="Disordered" evidence="1">
    <location>
        <begin position="1"/>
        <end position="22"/>
    </location>
</feature>
<dbReference type="HOGENOM" id="CLU_3257000_0_0_5"/>
<gene>
    <name evidence="2" type="ordered locus">RC1_2713</name>
</gene>
<evidence type="ECO:0000313" key="3">
    <source>
        <dbReference type="Proteomes" id="UP000001591"/>
    </source>
</evidence>
<evidence type="ECO:0000256" key="1">
    <source>
        <dbReference type="SAM" id="MobiDB-lite"/>
    </source>
</evidence>
<sequence length="42" mass="4425">MCLSEGRGPGPDGRPGPRGPAAWRGLARRVESLYPARVPLPA</sequence>
<protein>
    <submittedName>
        <fullName evidence="2">Uncharacterized protein</fullName>
    </submittedName>
</protein>
<reference evidence="2 3" key="1">
    <citation type="journal article" date="2010" name="BMC Genomics">
        <title>Metabolic flexibility revealed in the genome of the cyst-forming alpha-1 proteobacterium Rhodospirillum centenum.</title>
        <authorList>
            <person name="Lu Y.K."/>
            <person name="Marden J."/>
            <person name="Han M."/>
            <person name="Swingley W.D."/>
            <person name="Mastrian S.D."/>
            <person name="Chowdhury S.R."/>
            <person name="Hao J."/>
            <person name="Helmy T."/>
            <person name="Kim S."/>
            <person name="Kurdoglu A.A."/>
            <person name="Matthies H.J."/>
            <person name="Rollo D."/>
            <person name="Stothard P."/>
            <person name="Blankenship R.E."/>
            <person name="Bauer C.E."/>
            <person name="Touchman J.W."/>
        </authorList>
    </citation>
    <scope>NUCLEOTIDE SEQUENCE [LARGE SCALE GENOMIC DNA]</scope>
    <source>
        <strain evidence="3">ATCC 51521 / SW</strain>
    </source>
</reference>
<dbReference type="Proteomes" id="UP000001591">
    <property type="component" value="Chromosome"/>
</dbReference>
<dbReference type="STRING" id="414684.RC1_2713"/>